<protein>
    <recommendedName>
        <fullName evidence="9">SEFIR domain-containing protein</fullName>
    </recommendedName>
</protein>
<keyword evidence="4 8" id="KW-1133">Transmembrane helix</keyword>
<dbReference type="PANTHER" id="PTHR15583:SF7">
    <property type="entry name" value="INTERLEUKIN CYTOKINE RECEPTOR-RELATED PROTEIN 2"/>
    <property type="match status" value="1"/>
</dbReference>
<evidence type="ECO:0000256" key="6">
    <source>
        <dbReference type="ARBA" id="ARBA00023170"/>
    </source>
</evidence>
<dbReference type="Gene3D" id="3.40.50.11530">
    <property type="match status" value="1"/>
</dbReference>
<dbReference type="InterPro" id="IPR013568">
    <property type="entry name" value="SEFIR_dom"/>
</dbReference>
<dbReference type="EMBL" id="CAWYQH010000174">
    <property type="protein sequence ID" value="CAK8698390.1"/>
    <property type="molecule type" value="Genomic_DNA"/>
</dbReference>
<keyword evidence="2 8" id="KW-0812">Transmembrane</keyword>
<keyword evidence="7" id="KW-0325">Glycoprotein</keyword>
<dbReference type="PROSITE" id="PS51534">
    <property type="entry name" value="SEFIR"/>
    <property type="match status" value="1"/>
</dbReference>
<dbReference type="Pfam" id="PF08357">
    <property type="entry name" value="SEFIR"/>
    <property type="match status" value="1"/>
</dbReference>
<sequence>MNINGQSPLKAIVKQTPQIWIVYIILIAVSFGMQQQFTTVISQTFCQNKSVLITYRVPKGNGNTATLWIPNETEDLLYKENQALGGEIMIQVKDLNREYELYTWSTKQIRHRFAFDLKNCTEGNSKSYTTLKTVFRTTESGKSLTYGKENNYWDSIIIGVTSFMCFLLIAIFTIPLIRKCKNPAQSSSNQFTPDEINLIQQPVTEEEVKLYIVFSEDSKEHVEVTETFAKYLQEDLGFQVILHLWEQQKVSKSWTDWLYKSIQEANKILVIWSPVANQTWERINSENTIENEDMFTPVIKQIQRDIFCGNNLKKYIFAYFSYCSESDIPQALLSHMSRSFLLMNDIESLYFLLCNKERYRPGGRLQAARASFENYDTTKNGPKLKTCIEACM</sequence>
<dbReference type="Proteomes" id="UP001642483">
    <property type="component" value="Unassembled WGS sequence"/>
</dbReference>
<evidence type="ECO:0000256" key="1">
    <source>
        <dbReference type="ARBA" id="ARBA00004479"/>
    </source>
</evidence>
<evidence type="ECO:0000256" key="8">
    <source>
        <dbReference type="SAM" id="Phobius"/>
    </source>
</evidence>
<keyword evidence="11" id="KW-1185">Reference proteome</keyword>
<keyword evidence="5 8" id="KW-0472">Membrane</keyword>
<proteinExistence type="predicted"/>
<evidence type="ECO:0000256" key="4">
    <source>
        <dbReference type="ARBA" id="ARBA00022989"/>
    </source>
</evidence>
<evidence type="ECO:0000256" key="5">
    <source>
        <dbReference type="ARBA" id="ARBA00023136"/>
    </source>
</evidence>
<dbReference type="InterPro" id="IPR039465">
    <property type="entry name" value="IL-17_rcpt-like"/>
</dbReference>
<evidence type="ECO:0000313" key="10">
    <source>
        <dbReference type="EMBL" id="CAK8698390.1"/>
    </source>
</evidence>
<comment type="caution">
    <text evidence="10">The sequence shown here is derived from an EMBL/GenBank/DDBJ whole genome shotgun (WGS) entry which is preliminary data.</text>
</comment>
<evidence type="ECO:0000256" key="2">
    <source>
        <dbReference type="ARBA" id="ARBA00022692"/>
    </source>
</evidence>
<keyword evidence="3" id="KW-0732">Signal</keyword>
<comment type="subcellular location">
    <subcellularLocation>
        <location evidence="1">Membrane</location>
        <topology evidence="1">Single-pass type I membrane protein</topology>
    </subcellularLocation>
</comment>
<keyword evidence="6" id="KW-0675">Receptor</keyword>
<evidence type="ECO:0000256" key="3">
    <source>
        <dbReference type="ARBA" id="ARBA00022729"/>
    </source>
</evidence>
<dbReference type="PANTHER" id="PTHR15583">
    <property type="entry name" value="INTERLEUKIN-17 RECEPTOR"/>
    <property type="match status" value="1"/>
</dbReference>
<evidence type="ECO:0000313" key="11">
    <source>
        <dbReference type="Proteomes" id="UP001642483"/>
    </source>
</evidence>
<feature type="transmembrane region" description="Helical" evidence="8">
    <location>
        <begin position="156"/>
        <end position="177"/>
    </location>
</feature>
<feature type="transmembrane region" description="Helical" evidence="8">
    <location>
        <begin position="20"/>
        <end position="37"/>
    </location>
</feature>
<dbReference type="SUPFAM" id="SSF52200">
    <property type="entry name" value="Toll/Interleukin receptor TIR domain"/>
    <property type="match status" value="1"/>
</dbReference>
<dbReference type="InterPro" id="IPR035897">
    <property type="entry name" value="Toll_tir_struct_dom_sf"/>
</dbReference>
<organism evidence="10 11">
    <name type="scientific">Clavelina lepadiformis</name>
    <name type="common">Light-bulb sea squirt</name>
    <name type="synonym">Ascidia lepadiformis</name>
    <dbReference type="NCBI Taxonomy" id="159417"/>
    <lineage>
        <taxon>Eukaryota</taxon>
        <taxon>Metazoa</taxon>
        <taxon>Chordata</taxon>
        <taxon>Tunicata</taxon>
        <taxon>Ascidiacea</taxon>
        <taxon>Aplousobranchia</taxon>
        <taxon>Clavelinidae</taxon>
        <taxon>Clavelina</taxon>
    </lineage>
</organism>
<evidence type="ECO:0000259" key="9">
    <source>
        <dbReference type="PROSITE" id="PS51534"/>
    </source>
</evidence>
<reference evidence="10 11" key="1">
    <citation type="submission" date="2024-02" db="EMBL/GenBank/DDBJ databases">
        <authorList>
            <person name="Daric V."/>
            <person name="Darras S."/>
        </authorList>
    </citation>
    <scope>NUCLEOTIDE SEQUENCE [LARGE SCALE GENOMIC DNA]</scope>
</reference>
<gene>
    <name evidence="10" type="ORF">CVLEPA_LOCUS31827</name>
</gene>
<accession>A0ABP0H318</accession>
<name>A0ABP0H318_CLALP</name>
<evidence type="ECO:0000256" key="7">
    <source>
        <dbReference type="ARBA" id="ARBA00023180"/>
    </source>
</evidence>
<feature type="domain" description="SEFIR" evidence="9">
    <location>
        <begin position="207"/>
        <end position="351"/>
    </location>
</feature>